<dbReference type="AlphaFoldDB" id="A0AAD5MIL4"/>
<comment type="caution">
    <text evidence="1">The sequence shown here is derived from an EMBL/GenBank/DDBJ whole genome shotgun (WGS) entry which is preliminary data.</text>
</comment>
<accession>A0AAD5MIL4</accession>
<proteinExistence type="predicted"/>
<sequence>IAHQSALAKPADLRICKISDPEAPSIKEPQTWSSSASHEYVPPLLPLTCVHYADFYESFMFRIYEGSRTLLHANKL</sequence>
<dbReference type="EMBL" id="JAHQIW010002926">
    <property type="protein sequence ID" value="KAJ1356823.1"/>
    <property type="molecule type" value="Genomic_DNA"/>
</dbReference>
<feature type="non-terminal residue" evidence="1">
    <location>
        <position position="1"/>
    </location>
</feature>
<name>A0AAD5MIL4_PARTN</name>
<dbReference type="Proteomes" id="UP001196413">
    <property type="component" value="Unassembled WGS sequence"/>
</dbReference>
<evidence type="ECO:0000313" key="1">
    <source>
        <dbReference type="EMBL" id="KAJ1356823.1"/>
    </source>
</evidence>
<protein>
    <submittedName>
        <fullName evidence="1">Uncharacterized protein</fullName>
    </submittedName>
</protein>
<keyword evidence="2" id="KW-1185">Reference proteome</keyword>
<reference evidence="1" key="1">
    <citation type="submission" date="2021-06" db="EMBL/GenBank/DDBJ databases">
        <title>Parelaphostrongylus tenuis whole genome reference sequence.</title>
        <authorList>
            <person name="Garwood T.J."/>
            <person name="Larsen P.A."/>
            <person name="Fountain-Jones N.M."/>
            <person name="Garbe J.R."/>
            <person name="Macchietto M.G."/>
            <person name="Kania S.A."/>
            <person name="Gerhold R.W."/>
            <person name="Richards J.E."/>
            <person name="Wolf T.M."/>
        </authorList>
    </citation>
    <scope>NUCLEOTIDE SEQUENCE</scope>
    <source>
        <strain evidence="1">MNPRO001-30</strain>
        <tissue evidence="1">Meninges</tissue>
    </source>
</reference>
<organism evidence="1 2">
    <name type="scientific">Parelaphostrongylus tenuis</name>
    <name type="common">Meningeal worm</name>
    <dbReference type="NCBI Taxonomy" id="148309"/>
    <lineage>
        <taxon>Eukaryota</taxon>
        <taxon>Metazoa</taxon>
        <taxon>Ecdysozoa</taxon>
        <taxon>Nematoda</taxon>
        <taxon>Chromadorea</taxon>
        <taxon>Rhabditida</taxon>
        <taxon>Rhabditina</taxon>
        <taxon>Rhabditomorpha</taxon>
        <taxon>Strongyloidea</taxon>
        <taxon>Metastrongylidae</taxon>
        <taxon>Parelaphostrongylus</taxon>
    </lineage>
</organism>
<evidence type="ECO:0000313" key="2">
    <source>
        <dbReference type="Proteomes" id="UP001196413"/>
    </source>
</evidence>
<gene>
    <name evidence="1" type="ORF">KIN20_014632</name>
</gene>